<keyword evidence="5 8" id="KW-1133">Transmembrane helix</keyword>
<accession>A0ABX1RAD5</accession>
<keyword evidence="4 8" id="KW-0812">Transmembrane</keyword>
<organism evidence="9 10">
    <name type="scientific">Pseudonocardia xinjiangensis</name>
    <dbReference type="NCBI Taxonomy" id="75289"/>
    <lineage>
        <taxon>Bacteria</taxon>
        <taxon>Bacillati</taxon>
        <taxon>Actinomycetota</taxon>
        <taxon>Actinomycetes</taxon>
        <taxon>Pseudonocardiales</taxon>
        <taxon>Pseudonocardiaceae</taxon>
        <taxon>Pseudonocardia</taxon>
    </lineage>
</organism>
<dbReference type="PANTHER" id="PTHR33452">
    <property type="entry name" value="OXIDOREDUCTASE CATD-RELATED"/>
    <property type="match status" value="1"/>
</dbReference>
<keyword evidence="10" id="KW-1185">Reference proteome</keyword>
<name>A0ABX1RAD5_9PSEU</name>
<feature type="transmembrane region" description="Helical" evidence="8">
    <location>
        <begin position="97"/>
        <end position="119"/>
    </location>
</feature>
<feature type="region of interest" description="Disordered" evidence="7">
    <location>
        <begin position="1"/>
        <end position="33"/>
    </location>
</feature>
<evidence type="ECO:0000256" key="8">
    <source>
        <dbReference type="SAM" id="Phobius"/>
    </source>
</evidence>
<evidence type="ECO:0000256" key="7">
    <source>
        <dbReference type="SAM" id="MobiDB-lite"/>
    </source>
</evidence>
<feature type="transmembrane region" description="Helical" evidence="8">
    <location>
        <begin position="177"/>
        <end position="198"/>
    </location>
</feature>
<dbReference type="InterPro" id="IPR032808">
    <property type="entry name" value="DoxX"/>
</dbReference>
<evidence type="ECO:0000313" key="9">
    <source>
        <dbReference type="EMBL" id="NMH76360.1"/>
    </source>
</evidence>
<dbReference type="PANTHER" id="PTHR33452:SF1">
    <property type="entry name" value="INNER MEMBRANE PROTEIN YPHA-RELATED"/>
    <property type="match status" value="1"/>
</dbReference>
<evidence type="ECO:0000256" key="1">
    <source>
        <dbReference type="ARBA" id="ARBA00004651"/>
    </source>
</evidence>
<gene>
    <name evidence="9" type="ORF">HF577_04455</name>
</gene>
<reference evidence="9 10" key="1">
    <citation type="submission" date="2020-04" db="EMBL/GenBank/DDBJ databases">
        <authorList>
            <person name="Klaysubun C."/>
            <person name="Duangmal K."/>
            <person name="Lipun K."/>
        </authorList>
    </citation>
    <scope>NUCLEOTIDE SEQUENCE [LARGE SCALE GENOMIC DNA]</scope>
    <source>
        <strain evidence="9 10">JCM 11839</strain>
    </source>
</reference>
<evidence type="ECO:0000256" key="4">
    <source>
        <dbReference type="ARBA" id="ARBA00022692"/>
    </source>
</evidence>
<comment type="caution">
    <text evidence="9">The sequence shown here is derived from an EMBL/GenBank/DDBJ whole genome shotgun (WGS) entry which is preliminary data.</text>
</comment>
<evidence type="ECO:0000256" key="6">
    <source>
        <dbReference type="ARBA" id="ARBA00023136"/>
    </source>
</evidence>
<comment type="similarity">
    <text evidence="2">Belongs to the DoxX family.</text>
</comment>
<evidence type="ECO:0000256" key="3">
    <source>
        <dbReference type="ARBA" id="ARBA00022475"/>
    </source>
</evidence>
<dbReference type="Pfam" id="PF07681">
    <property type="entry name" value="DoxX"/>
    <property type="match status" value="1"/>
</dbReference>
<dbReference type="Proteomes" id="UP001296706">
    <property type="component" value="Unassembled WGS sequence"/>
</dbReference>
<protein>
    <submittedName>
        <fullName evidence="9">DoxX family protein</fullName>
    </submittedName>
</protein>
<dbReference type="RefSeq" id="WP_169394433.1">
    <property type="nucleotide sequence ID" value="NZ_BAAAJH010000003.1"/>
</dbReference>
<dbReference type="InterPro" id="IPR051907">
    <property type="entry name" value="DoxX-like_oxidoreductase"/>
</dbReference>
<evidence type="ECO:0000256" key="2">
    <source>
        <dbReference type="ARBA" id="ARBA00006679"/>
    </source>
</evidence>
<keyword evidence="6 8" id="KW-0472">Membrane</keyword>
<proteinExistence type="inferred from homology"/>
<sequence length="202" mass="20881">MTDQPTSILPGSGRSGFGGSEPGDTRPTRRPLTWNGGTDVGLLILRFAVGGTFFAHGMQKVFGMWDGPGVAGFARLLDRFGYQQTTTLSWVTGIVELVAGAFVVLGVVTPLAAAALLAIKINAVLVKMASGFFIASAAGADAVELDVVLGLAAAALIFTGPGRIALDNGRTWHRRPAPWGVLALIVGVAAGVLVFVLLRTPV</sequence>
<comment type="subcellular location">
    <subcellularLocation>
        <location evidence="1">Cell membrane</location>
        <topology evidence="1">Multi-pass membrane protein</topology>
    </subcellularLocation>
</comment>
<keyword evidence="3" id="KW-1003">Cell membrane</keyword>
<dbReference type="EMBL" id="JAAXKY010000007">
    <property type="protein sequence ID" value="NMH76360.1"/>
    <property type="molecule type" value="Genomic_DNA"/>
</dbReference>
<evidence type="ECO:0000256" key="5">
    <source>
        <dbReference type="ARBA" id="ARBA00022989"/>
    </source>
</evidence>
<evidence type="ECO:0000313" key="10">
    <source>
        <dbReference type="Proteomes" id="UP001296706"/>
    </source>
</evidence>